<dbReference type="OrthoDB" id="2363417at2759"/>
<organism evidence="4 5">
    <name type="scientific">Absidia repens</name>
    <dbReference type="NCBI Taxonomy" id="90262"/>
    <lineage>
        <taxon>Eukaryota</taxon>
        <taxon>Fungi</taxon>
        <taxon>Fungi incertae sedis</taxon>
        <taxon>Mucoromycota</taxon>
        <taxon>Mucoromycotina</taxon>
        <taxon>Mucoromycetes</taxon>
        <taxon>Mucorales</taxon>
        <taxon>Cunninghamellaceae</taxon>
        <taxon>Absidia</taxon>
    </lineage>
</organism>
<dbReference type="AlphaFoldDB" id="A0A1X2IDQ9"/>
<keyword evidence="3" id="KW-0472">Membrane</keyword>
<feature type="transmembrane region" description="Helical" evidence="3">
    <location>
        <begin position="289"/>
        <end position="307"/>
    </location>
</feature>
<comment type="caution">
    <text evidence="4">The sequence shown here is derived from an EMBL/GenBank/DDBJ whole genome shotgun (WGS) entry which is preliminary data.</text>
</comment>
<accession>A0A1X2IDQ9</accession>
<dbReference type="InterPro" id="IPR015915">
    <property type="entry name" value="Kelch-typ_b-propeller"/>
</dbReference>
<dbReference type="EMBL" id="MCGE01000014">
    <property type="protein sequence ID" value="ORZ14501.1"/>
    <property type="molecule type" value="Genomic_DNA"/>
</dbReference>
<proteinExistence type="predicted"/>
<gene>
    <name evidence="4" type="ORF">BCR42DRAFT_53233</name>
</gene>
<keyword evidence="2" id="KW-0677">Repeat</keyword>
<protein>
    <recommendedName>
        <fullName evidence="6">Galactose oxidase</fullName>
    </recommendedName>
</protein>
<dbReference type="Gene3D" id="2.120.10.80">
    <property type="entry name" value="Kelch-type beta propeller"/>
    <property type="match status" value="1"/>
</dbReference>
<evidence type="ECO:0000256" key="2">
    <source>
        <dbReference type="ARBA" id="ARBA00022737"/>
    </source>
</evidence>
<keyword evidence="3" id="KW-1133">Transmembrane helix</keyword>
<evidence type="ECO:0000313" key="4">
    <source>
        <dbReference type="EMBL" id="ORZ14501.1"/>
    </source>
</evidence>
<evidence type="ECO:0008006" key="6">
    <source>
        <dbReference type="Google" id="ProtNLM"/>
    </source>
</evidence>
<dbReference type="Pfam" id="PF24681">
    <property type="entry name" value="Kelch_KLHDC2_KLHL20_DRC7"/>
    <property type="match status" value="1"/>
</dbReference>
<dbReference type="PANTHER" id="PTHR46093:SF18">
    <property type="entry name" value="FIBRONECTIN TYPE-III DOMAIN-CONTAINING PROTEIN"/>
    <property type="match status" value="1"/>
</dbReference>
<sequence>MGSSNTGSRQNTIANTTVVYSPTNQTWTTIPTDSSLSLPNSFALSTVIDKTGIAWLYGGLIPLDNRTSILDGFYDAKANTTNVTLPSDLYGIDTNTWKWTTLSLPLQYQTRADHAAAITDDNKMYIIGGMTINIDPNINLSRIYAKMEQVLIFDTVHRNWTQITTNGPTPNQRRAFTLDYLPYKNQFVLYGGIFDTGNRATGRVPILDVCYTLDIANSTWTPIDVQSLQDNPTKLGSGQLYGHNSILYDKDLFIMFGVDENNDYRGDVNILDTMTWQWKSSHDAPSTTWTVPVIVGLVLGILLAVSQRKKMHKFVYLTFYIGIWVFFLFLGVRVIHVIRLYLWDVLFIFLGIVDQRVYTPATHFYQQNDPKVNLLLTQLIQDYKWKAPSQYIMNPLQHQSAQQFPHQAITAIINQHHQRRYMLSMDLDLYQQLAHHHQNHSKVPKSSNNIYRRIDPCRRLFLALFL</sequence>
<feature type="transmembrane region" description="Helical" evidence="3">
    <location>
        <begin position="314"/>
        <end position="335"/>
    </location>
</feature>
<keyword evidence="1" id="KW-0880">Kelch repeat</keyword>
<evidence type="ECO:0000313" key="5">
    <source>
        <dbReference type="Proteomes" id="UP000193560"/>
    </source>
</evidence>
<evidence type="ECO:0000256" key="3">
    <source>
        <dbReference type="SAM" id="Phobius"/>
    </source>
</evidence>
<keyword evidence="5" id="KW-1185">Reference proteome</keyword>
<dbReference type="SUPFAM" id="SSF117281">
    <property type="entry name" value="Kelch motif"/>
    <property type="match status" value="1"/>
</dbReference>
<name>A0A1X2IDQ9_9FUNG</name>
<dbReference type="PANTHER" id="PTHR46093">
    <property type="entry name" value="ACYL-COA-BINDING DOMAIN-CONTAINING PROTEIN 5"/>
    <property type="match status" value="1"/>
</dbReference>
<keyword evidence="3" id="KW-0812">Transmembrane</keyword>
<evidence type="ECO:0000256" key="1">
    <source>
        <dbReference type="ARBA" id="ARBA00022441"/>
    </source>
</evidence>
<reference evidence="4 5" key="1">
    <citation type="submission" date="2016-07" db="EMBL/GenBank/DDBJ databases">
        <title>Pervasive Adenine N6-methylation of Active Genes in Fungi.</title>
        <authorList>
            <consortium name="DOE Joint Genome Institute"/>
            <person name="Mondo S.J."/>
            <person name="Dannebaum R.O."/>
            <person name="Kuo R.C."/>
            <person name="Labutti K."/>
            <person name="Haridas S."/>
            <person name="Kuo A."/>
            <person name="Salamov A."/>
            <person name="Ahrendt S.R."/>
            <person name="Lipzen A."/>
            <person name="Sullivan W."/>
            <person name="Andreopoulos W.B."/>
            <person name="Clum A."/>
            <person name="Lindquist E."/>
            <person name="Daum C."/>
            <person name="Ramamoorthy G.K."/>
            <person name="Gryganskyi A."/>
            <person name="Culley D."/>
            <person name="Magnuson J.K."/>
            <person name="James T.Y."/>
            <person name="O'Malley M.A."/>
            <person name="Stajich J.E."/>
            <person name="Spatafora J.W."/>
            <person name="Visel A."/>
            <person name="Grigoriev I.V."/>
        </authorList>
    </citation>
    <scope>NUCLEOTIDE SEQUENCE [LARGE SCALE GENOMIC DNA]</scope>
    <source>
        <strain evidence="4 5">NRRL 1336</strain>
    </source>
</reference>
<dbReference type="Proteomes" id="UP000193560">
    <property type="component" value="Unassembled WGS sequence"/>
</dbReference>
<dbReference type="STRING" id="90262.A0A1X2IDQ9"/>